<feature type="domain" description="PAS" evidence="7">
    <location>
        <begin position="278"/>
        <end position="349"/>
    </location>
</feature>
<dbReference type="InterPro" id="IPR000014">
    <property type="entry name" value="PAS"/>
</dbReference>
<organism evidence="9 10">
    <name type="scientific">Prolixibacter bellariivorans</name>
    <dbReference type="NCBI Taxonomy" id="314319"/>
    <lineage>
        <taxon>Bacteria</taxon>
        <taxon>Pseudomonadati</taxon>
        <taxon>Bacteroidota</taxon>
        <taxon>Bacteroidia</taxon>
        <taxon>Marinilabiliales</taxon>
        <taxon>Prolixibacteraceae</taxon>
        <taxon>Prolixibacter</taxon>
    </lineage>
</organism>
<dbReference type="SUPFAM" id="SSF55874">
    <property type="entry name" value="ATPase domain of HSP90 chaperone/DNA topoisomerase II/histidine kinase"/>
    <property type="match status" value="1"/>
</dbReference>
<dbReference type="Gene3D" id="3.30.450.20">
    <property type="entry name" value="PAS domain"/>
    <property type="match status" value="4"/>
</dbReference>
<dbReference type="AlphaFoldDB" id="A0A5M4B454"/>
<dbReference type="InterPro" id="IPR035965">
    <property type="entry name" value="PAS-like_dom_sf"/>
</dbReference>
<keyword evidence="3" id="KW-0597">Phosphoprotein</keyword>
<dbReference type="OrthoDB" id="1046984at2"/>
<feature type="domain" description="PAS" evidence="7">
    <location>
        <begin position="406"/>
        <end position="478"/>
    </location>
</feature>
<dbReference type="RefSeq" id="WP_027586121.1">
    <property type="nucleotide sequence ID" value="NZ_BLAX01000001.1"/>
</dbReference>
<reference evidence="9 10" key="1">
    <citation type="submission" date="2019-10" db="EMBL/GenBank/DDBJ databases">
        <title>Prolixibacter strains distinguished by the presence of nitrate reductase genes were adept at nitrate-dependent anaerobic corrosion of metallic iron and carbon steel.</title>
        <authorList>
            <person name="Iino T."/>
            <person name="Shono N."/>
            <person name="Ito K."/>
            <person name="Nakamura R."/>
            <person name="Sueoka K."/>
            <person name="Harayama S."/>
            <person name="Ohkuma M."/>
        </authorList>
    </citation>
    <scope>NUCLEOTIDE SEQUENCE [LARGE SCALE GENOMIC DNA]</scope>
    <source>
        <strain evidence="9 10">JCM 13498</strain>
    </source>
</reference>
<feature type="domain" description="PAS" evidence="7">
    <location>
        <begin position="151"/>
        <end position="221"/>
    </location>
</feature>
<accession>A0A5M4B454</accession>
<protein>
    <recommendedName>
        <fullName evidence="2">histidine kinase</fullName>
        <ecNumber evidence="2">2.7.13.3</ecNumber>
    </recommendedName>
</protein>
<keyword evidence="4" id="KW-0808">Transferase</keyword>
<dbReference type="FunFam" id="3.30.565.10:FF:000006">
    <property type="entry name" value="Sensor histidine kinase WalK"/>
    <property type="match status" value="1"/>
</dbReference>
<evidence type="ECO:0000259" key="8">
    <source>
        <dbReference type="PROSITE" id="PS50113"/>
    </source>
</evidence>
<dbReference type="SMART" id="SM00091">
    <property type="entry name" value="PAS"/>
    <property type="match status" value="4"/>
</dbReference>
<evidence type="ECO:0000259" key="6">
    <source>
        <dbReference type="PROSITE" id="PS50109"/>
    </source>
</evidence>
<feature type="domain" description="PAC" evidence="8">
    <location>
        <begin position="349"/>
        <end position="405"/>
    </location>
</feature>
<dbReference type="SUPFAM" id="SSF47384">
    <property type="entry name" value="Homodimeric domain of signal transducing histidine kinase"/>
    <property type="match status" value="1"/>
</dbReference>
<dbReference type="PANTHER" id="PTHR43304:SF1">
    <property type="entry name" value="PAC DOMAIN-CONTAINING PROTEIN"/>
    <property type="match status" value="1"/>
</dbReference>
<feature type="domain" description="Histidine kinase" evidence="6">
    <location>
        <begin position="552"/>
        <end position="769"/>
    </location>
</feature>
<dbReference type="SUPFAM" id="SSF55785">
    <property type="entry name" value="PYP-like sensor domain (PAS domain)"/>
    <property type="match status" value="4"/>
</dbReference>
<keyword evidence="5" id="KW-0418">Kinase</keyword>
<evidence type="ECO:0000313" key="9">
    <source>
        <dbReference type="EMBL" id="GET34603.1"/>
    </source>
</evidence>
<dbReference type="GO" id="GO:0000155">
    <property type="term" value="F:phosphorelay sensor kinase activity"/>
    <property type="evidence" value="ECO:0007669"/>
    <property type="project" value="InterPro"/>
</dbReference>
<dbReference type="InterPro" id="IPR013656">
    <property type="entry name" value="PAS_4"/>
</dbReference>
<dbReference type="Pfam" id="PF08448">
    <property type="entry name" value="PAS_4"/>
    <property type="match status" value="2"/>
</dbReference>
<dbReference type="CDD" id="cd00130">
    <property type="entry name" value="PAS"/>
    <property type="match status" value="4"/>
</dbReference>
<dbReference type="Pfam" id="PF08447">
    <property type="entry name" value="PAS_3"/>
    <property type="match status" value="1"/>
</dbReference>
<keyword evidence="10" id="KW-1185">Reference proteome</keyword>
<dbReference type="Pfam" id="PF00512">
    <property type="entry name" value="HisKA"/>
    <property type="match status" value="1"/>
</dbReference>
<dbReference type="SMART" id="SM00387">
    <property type="entry name" value="HATPase_c"/>
    <property type="match status" value="1"/>
</dbReference>
<dbReference type="SMART" id="SM00388">
    <property type="entry name" value="HisKA"/>
    <property type="match status" value="1"/>
</dbReference>
<dbReference type="InterPro" id="IPR000700">
    <property type="entry name" value="PAS-assoc_C"/>
</dbReference>
<dbReference type="PROSITE" id="PS50113">
    <property type="entry name" value="PAC"/>
    <property type="match status" value="3"/>
</dbReference>
<feature type="domain" description="PAC" evidence="8">
    <location>
        <begin position="225"/>
        <end position="277"/>
    </location>
</feature>
<dbReference type="Proteomes" id="UP000391834">
    <property type="component" value="Unassembled WGS sequence"/>
</dbReference>
<dbReference type="Pfam" id="PF02518">
    <property type="entry name" value="HATPase_c"/>
    <property type="match status" value="1"/>
</dbReference>
<dbReference type="InterPro" id="IPR036097">
    <property type="entry name" value="HisK_dim/P_sf"/>
</dbReference>
<dbReference type="PROSITE" id="PS50112">
    <property type="entry name" value="PAS"/>
    <property type="match status" value="4"/>
</dbReference>
<dbReference type="Gene3D" id="3.30.565.10">
    <property type="entry name" value="Histidine kinase-like ATPase, C-terminal domain"/>
    <property type="match status" value="1"/>
</dbReference>
<dbReference type="InterPro" id="IPR003661">
    <property type="entry name" value="HisK_dim/P_dom"/>
</dbReference>
<dbReference type="SMART" id="SM00086">
    <property type="entry name" value="PAC"/>
    <property type="match status" value="3"/>
</dbReference>
<sequence>MPHLNENQDPEKGKSRLSLEGALSASEIRYRRLLESVNDGVLILDAETGIIVDMNPFLTDLLGYPKERFIEKTIWETGIFKDIIDNKEKLFEWQQKGYVRYEELPIETAAGRKINVEFICNGYLVNNHNEIQCHIRDINAHKPADNEWRNSEAQLHALLQAIPDLVWLKDAGGVYLACNPMFERLYGAKEVDMIGKTDYDFVDRELADFFREHDRKAMEAGKPTSNEEWLTFADDGHKIFSDTIKTPMYDENGNLIGVLGIGRDITERKLAEDKLKESELRFEQVAEGAREWIWEIDREGLFTYVNPVVKELLGYDPDELIGIKHFYDFFEPEHKEELRQGALAAIARKESISDFVNCNIHKDGRRVFISTSGFPILDEENNLTGYRGIDIDITERLKIEEALRESEERYRTVADFTYDWEYWMAPDGKYIYISPSCERITGYLPEDFVNDPNLFSSLVHPDDHKAYFTHLEEDLRKDQGLRSLDFRIITRSGQERWLGHTCQTVTSPDGKWLGRRANNRDITEQKLAEEKIKKSNEQLKKLNSEKDKFFSIIAHDLKSPFYGFLNLTELMSDSTEVFSREELVEYSKLLNEGARNLYKLLENLLEWSQVQKGAIDFVPKDSDLSKMVSQSIETIYQRAKQKRISIINEVVNMQKVYADEKMIGTVLRNLLSNAVKFTRKDGKTIIRSQWLDDNIIEVSVEDDGIGIPEKDINRLFKIEEKVSSQGTEGESSTGLGLLLCKEFIEMHGGKIWVESEYGKGSKFKFTLHK</sequence>
<name>A0A5M4B454_9BACT</name>
<gene>
    <name evidence="9" type="ORF">PbJCM13498_34660</name>
</gene>
<evidence type="ECO:0000256" key="3">
    <source>
        <dbReference type="ARBA" id="ARBA00022553"/>
    </source>
</evidence>
<dbReference type="InterPro" id="IPR003594">
    <property type="entry name" value="HATPase_dom"/>
</dbReference>
<evidence type="ECO:0000256" key="4">
    <source>
        <dbReference type="ARBA" id="ARBA00022679"/>
    </source>
</evidence>
<dbReference type="PRINTS" id="PR00344">
    <property type="entry name" value="BCTRLSENSOR"/>
</dbReference>
<evidence type="ECO:0000256" key="5">
    <source>
        <dbReference type="ARBA" id="ARBA00022777"/>
    </source>
</evidence>
<dbReference type="Gene3D" id="1.10.287.130">
    <property type="match status" value="1"/>
</dbReference>
<evidence type="ECO:0000259" key="7">
    <source>
        <dbReference type="PROSITE" id="PS50112"/>
    </source>
</evidence>
<feature type="domain" description="PAC" evidence="8">
    <location>
        <begin position="482"/>
        <end position="534"/>
    </location>
</feature>
<dbReference type="InterPro" id="IPR052162">
    <property type="entry name" value="Sensor_kinase/Photoreceptor"/>
</dbReference>
<comment type="caution">
    <text evidence="9">The sequence shown here is derived from an EMBL/GenBank/DDBJ whole genome shotgun (WGS) entry which is preliminary data.</text>
</comment>
<evidence type="ECO:0000256" key="1">
    <source>
        <dbReference type="ARBA" id="ARBA00000085"/>
    </source>
</evidence>
<dbReference type="PROSITE" id="PS50109">
    <property type="entry name" value="HIS_KIN"/>
    <property type="match status" value="1"/>
</dbReference>
<dbReference type="InterPro" id="IPR036890">
    <property type="entry name" value="HATPase_C_sf"/>
</dbReference>
<dbReference type="CDD" id="cd00082">
    <property type="entry name" value="HisKA"/>
    <property type="match status" value="1"/>
</dbReference>
<proteinExistence type="predicted"/>
<dbReference type="InterPro" id="IPR013655">
    <property type="entry name" value="PAS_fold_3"/>
</dbReference>
<dbReference type="PANTHER" id="PTHR43304">
    <property type="entry name" value="PHYTOCHROME-LIKE PROTEIN CPH1"/>
    <property type="match status" value="1"/>
</dbReference>
<dbReference type="EMBL" id="BLAX01000001">
    <property type="protein sequence ID" value="GET34603.1"/>
    <property type="molecule type" value="Genomic_DNA"/>
</dbReference>
<dbReference type="InterPro" id="IPR001610">
    <property type="entry name" value="PAC"/>
</dbReference>
<dbReference type="InterPro" id="IPR004358">
    <property type="entry name" value="Sig_transdc_His_kin-like_C"/>
</dbReference>
<evidence type="ECO:0000313" key="10">
    <source>
        <dbReference type="Proteomes" id="UP000391834"/>
    </source>
</evidence>
<dbReference type="NCBIfam" id="TIGR00229">
    <property type="entry name" value="sensory_box"/>
    <property type="match status" value="4"/>
</dbReference>
<dbReference type="Pfam" id="PF13188">
    <property type="entry name" value="PAS_8"/>
    <property type="match status" value="1"/>
</dbReference>
<feature type="domain" description="PAS" evidence="7">
    <location>
        <begin position="26"/>
        <end position="73"/>
    </location>
</feature>
<evidence type="ECO:0000256" key="2">
    <source>
        <dbReference type="ARBA" id="ARBA00012438"/>
    </source>
</evidence>
<comment type="catalytic activity">
    <reaction evidence="1">
        <text>ATP + protein L-histidine = ADP + protein N-phospho-L-histidine.</text>
        <dbReference type="EC" id="2.7.13.3"/>
    </reaction>
</comment>
<dbReference type="EC" id="2.7.13.3" evidence="2"/>
<dbReference type="InterPro" id="IPR005467">
    <property type="entry name" value="His_kinase_dom"/>
</dbReference>